<dbReference type="GO" id="GO:0005524">
    <property type="term" value="F:ATP binding"/>
    <property type="evidence" value="ECO:0007669"/>
    <property type="project" value="UniProtKB-KW"/>
</dbReference>
<evidence type="ECO:0000313" key="3">
    <source>
        <dbReference type="Proteomes" id="UP000231846"/>
    </source>
</evidence>
<gene>
    <name evidence="2" type="primary">hsdR_1</name>
    <name evidence="2" type="ORF">CQW34_00510</name>
</gene>
<dbReference type="Pfam" id="PF18766">
    <property type="entry name" value="SWI2_SNF2"/>
    <property type="match status" value="1"/>
</dbReference>
<dbReference type="PROSITE" id="PS51192">
    <property type="entry name" value="HELICASE_ATP_BIND_1"/>
    <property type="match status" value="1"/>
</dbReference>
<protein>
    <submittedName>
        <fullName evidence="2">Type I restriction enzyme R protein</fullName>
        <ecNumber evidence="2">3.1.21.3</ecNumber>
    </submittedName>
</protein>
<reference evidence="2 3" key="1">
    <citation type="journal article" date="2017" name="MBio">
        <title>Gut Symbiont Bacteroides fragilis Secretes a Eukaryotic-Like Ubiquitin Protein That Mediates Intraspecies Antagonism.</title>
        <authorList>
            <person name="Chatzidaki-Livanis M."/>
            <person name="Coyne M.J."/>
            <person name="Roelofs K.G."/>
            <person name="Gentyala R.R."/>
            <person name="Caldwell J.M."/>
            <person name="Comstock L.E."/>
        </authorList>
    </citation>
    <scope>NUCLEOTIDE SEQUENCE [LARGE SCALE GENOMIC DNA]</scope>
    <source>
        <strain evidence="2 3">12905</strain>
    </source>
</reference>
<keyword evidence="2" id="KW-0378">Hydrolase</keyword>
<dbReference type="InterPro" id="IPR014001">
    <property type="entry name" value="Helicase_ATP-bd"/>
</dbReference>
<dbReference type="Proteomes" id="UP000231846">
    <property type="component" value="Unassembled WGS sequence"/>
</dbReference>
<dbReference type="InterPro" id="IPR007409">
    <property type="entry name" value="Restrct_endonuc_type1_HsdR_N"/>
</dbReference>
<dbReference type="EC" id="3.1.21.3" evidence="2"/>
<accession>A0A2M9VCP0</accession>
<sequence>MTQSDYMINNPTETVFEDVIAAYLAASPLYNLRTSADFDINRMCDPVMLRQFIEEGQPETWTKLSKRFGTEALDQVIREYNRQVDNNGMLKTLRDGFTLQGIKIKLLQFKPDQKRNTPFVALYNKNCFSVVRQMRYSTAAKDKGNELDLAILINGIPFITCELKNESTGQTIVNGMEQYRNHRDPNNRMLKSCLVHFVADNNRVMMTTKLCGENTMFLPFNINTDNPIIEGKYATSYMWEEIFQADSLLNIIQDFIKQYIPRKSKTRERVTIFPRYHQLRCVRRIIADIKEKGNGKSYLVQHSAGSGKSKSIAWLAHQLSDLFDVEDKPSFDSIIVVTDRIILDKAIADEIEDFATVAGVVKSVKSGSSKLATALENGNRIIITTIQKFANVRKHLGELKGKRFAVIIDEAHSSQNGENAKDVKITLTDKELLQTIVEENDAEIENDTDRLLAEIQAARGQMDHISYFAFTATPKKQTLALFGHNGEAFDIYSMRQAIDEGFILDVLENYTTFKSMFEIVGKQMEDENDEEYDKKKAMKLLMQHVNDHPYTISYKADMMLTHFMNKTIHKINGRAKAMVVTSSRANAVRYKQVIDKIIAEKYGNLISTLVAFSGSVEINAHTYTEENMNGFGIKDAAIRDKFNDDKCRILIVANKFQTGFDQPLLHTMYVDKQLGGVQAIQTLSRLNRCAEWKQDTMVIDFVNEQEEIQKSFQPYYQTTRLSEPIDTQKLYDFKSEIDKYKVFTEKQLNEAIEVLIDKSQKPEVLSPLFRTIIEERVDPMENEEKVKFRKLVDRYVRQYTFLSQLMTFIDPQLEKYYLFCKLLYKFLPYTKETLPLDILNRINLDKFKIEESASGTILLDKEDGNLKSGGDGRVNAPKPGTLGTLQDLLKEINEPYAGFLQENDKLIYSLLLEVLQDEDIQKAFSAQNTVDVLIELVKDKFTAKGWDKINEYVSLMEVMSGNQAFSETFFRKAFEFLAAATTKSNRPSYDEVVLKKLMYDNLIGEFEELAGVTYRDLEEVIDWLFKIFNATTIESLDGLNEIVKETFNNLYRAENRDIDLQIYFQTLVTKYEALLRKIYYMKEGKELVSDKTSTGLVNVVYQFPDIQRLYKNKDPKLANMSTFYNLLYQWRNDQAHQAPILKSGELSPALHAIAAMYVYAAMVSATDIEVAGY</sequence>
<dbReference type="InterPro" id="IPR040980">
    <property type="entry name" value="SWI2_SNF2"/>
</dbReference>
<evidence type="ECO:0000259" key="1">
    <source>
        <dbReference type="PROSITE" id="PS51192"/>
    </source>
</evidence>
<name>A0A2M9VCP0_BACFG</name>
<dbReference type="EMBL" id="PDCW01000002">
    <property type="protein sequence ID" value="PJY76388.1"/>
    <property type="molecule type" value="Genomic_DNA"/>
</dbReference>
<dbReference type="GO" id="GO:0009035">
    <property type="term" value="F:type I site-specific deoxyribonuclease activity"/>
    <property type="evidence" value="ECO:0007669"/>
    <property type="project" value="UniProtKB-EC"/>
</dbReference>
<dbReference type="AlphaFoldDB" id="A0A2M9VCP0"/>
<comment type="caution">
    <text evidence="2">The sequence shown here is derived from an EMBL/GenBank/DDBJ whole genome shotgun (WGS) entry which is preliminary data.</text>
</comment>
<dbReference type="InterPro" id="IPR055180">
    <property type="entry name" value="HsdR_RecA-like_helicase_dom_2"/>
</dbReference>
<feature type="domain" description="Helicase ATP-binding" evidence="1">
    <location>
        <begin position="289"/>
        <end position="492"/>
    </location>
</feature>
<dbReference type="GO" id="GO:0009307">
    <property type="term" value="P:DNA restriction-modification system"/>
    <property type="evidence" value="ECO:0007669"/>
    <property type="project" value="UniProtKB-KW"/>
</dbReference>
<dbReference type="PANTHER" id="PTHR42927">
    <property type="entry name" value="HELICASE SUPERFAMILY 1 AND 2 DOMAIN-CONTAINING PROTEIN"/>
    <property type="match status" value="1"/>
</dbReference>
<dbReference type="Pfam" id="PF04313">
    <property type="entry name" value="HSDR_N"/>
    <property type="match status" value="1"/>
</dbReference>
<organism evidence="2 3">
    <name type="scientific">Bacteroides fragilis</name>
    <dbReference type="NCBI Taxonomy" id="817"/>
    <lineage>
        <taxon>Bacteria</taxon>
        <taxon>Pseudomonadati</taxon>
        <taxon>Bacteroidota</taxon>
        <taxon>Bacteroidia</taxon>
        <taxon>Bacteroidales</taxon>
        <taxon>Bacteroidaceae</taxon>
        <taxon>Bacteroides</taxon>
    </lineage>
</organism>
<dbReference type="InterPro" id="IPR027417">
    <property type="entry name" value="P-loop_NTPase"/>
</dbReference>
<dbReference type="GO" id="GO:0003677">
    <property type="term" value="F:DNA binding"/>
    <property type="evidence" value="ECO:0007669"/>
    <property type="project" value="UniProtKB-KW"/>
</dbReference>
<dbReference type="RefSeq" id="WP_100788391.1">
    <property type="nucleotide sequence ID" value="NZ_JAQDLP010000001.1"/>
</dbReference>
<evidence type="ECO:0000313" key="2">
    <source>
        <dbReference type="EMBL" id="PJY76388.1"/>
    </source>
</evidence>
<dbReference type="PANTHER" id="PTHR42927:SF1">
    <property type="entry name" value="HELICASE SUPERFAMILY 1 AND 2 DOMAIN-CONTAINING PROTEIN"/>
    <property type="match status" value="1"/>
</dbReference>
<dbReference type="Gene3D" id="3.40.50.300">
    <property type="entry name" value="P-loop containing nucleotide triphosphate hydrolases"/>
    <property type="match status" value="2"/>
</dbReference>
<proteinExistence type="predicted"/>
<dbReference type="Pfam" id="PF22679">
    <property type="entry name" value="T1R_D3-like"/>
    <property type="match status" value="1"/>
</dbReference>
<dbReference type="SUPFAM" id="SSF52540">
    <property type="entry name" value="P-loop containing nucleoside triphosphate hydrolases"/>
    <property type="match status" value="1"/>
</dbReference>
<dbReference type="Gene3D" id="3.90.1570.50">
    <property type="match status" value="1"/>
</dbReference>
<dbReference type="SMART" id="SM00487">
    <property type="entry name" value="DEXDc"/>
    <property type="match status" value="1"/>
</dbReference>